<name>A0ABW6H9V1_9ACTN</name>
<dbReference type="RefSeq" id="WP_381812377.1">
    <property type="nucleotide sequence ID" value="NZ_JBHYTS010000038.1"/>
</dbReference>
<proteinExistence type="predicted"/>
<keyword evidence="3" id="KW-1185">Reference proteome</keyword>
<organism evidence="2 3">
    <name type="scientific">Streptomyces anandii</name>
    <dbReference type="NCBI Taxonomy" id="285454"/>
    <lineage>
        <taxon>Bacteria</taxon>
        <taxon>Bacillati</taxon>
        <taxon>Actinomycetota</taxon>
        <taxon>Actinomycetes</taxon>
        <taxon>Kitasatosporales</taxon>
        <taxon>Streptomycetaceae</taxon>
        <taxon>Streptomyces</taxon>
    </lineage>
</organism>
<accession>A0ABW6H9V1</accession>
<sequence>MRSAHHFETAELSETELDTVSGGLAPHVGVVAGPTTLTDSDLLAQAGAVQSQVLGTLGEYHQAGVTVSF</sequence>
<dbReference type="Proteomes" id="UP001599756">
    <property type="component" value="Unassembled WGS sequence"/>
</dbReference>
<protein>
    <recommendedName>
        <fullName evidence="4">Bacteriocin</fullName>
    </recommendedName>
</protein>
<feature type="region of interest" description="Disordered" evidence="1">
    <location>
        <begin position="1"/>
        <end position="20"/>
    </location>
</feature>
<evidence type="ECO:0000313" key="3">
    <source>
        <dbReference type="Proteomes" id="UP001599756"/>
    </source>
</evidence>
<comment type="caution">
    <text evidence="2">The sequence shown here is derived from an EMBL/GenBank/DDBJ whole genome shotgun (WGS) entry which is preliminary data.</text>
</comment>
<evidence type="ECO:0000313" key="2">
    <source>
        <dbReference type="EMBL" id="MFE1753403.1"/>
    </source>
</evidence>
<evidence type="ECO:0008006" key="4">
    <source>
        <dbReference type="Google" id="ProtNLM"/>
    </source>
</evidence>
<reference evidence="2 3" key="1">
    <citation type="submission" date="2024-09" db="EMBL/GenBank/DDBJ databases">
        <title>The Natural Products Discovery Center: Release of the First 8490 Sequenced Strains for Exploring Actinobacteria Biosynthetic Diversity.</title>
        <authorList>
            <person name="Kalkreuter E."/>
            <person name="Kautsar S.A."/>
            <person name="Yang D."/>
            <person name="Bader C.D."/>
            <person name="Teijaro C.N."/>
            <person name="Fluegel L."/>
            <person name="Davis C.M."/>
            <person name="Simpson J.R."/>
            <person name="Lauterbach L."/>
            <person name="Steele A.D."/>
            <person name="Gui C."/>
            <person name="Meng S."/>
            <person name="Li G."/>
            <person name="Viehrig K."/>
            <person name="Ye F."/>
            <person name="Su P."/>
            <person name="Kiefer A.F."/>
            <person name="Nichols A."/>
            <person name="Cepeda A.J."/>
            <person name="Yan W."/>
            <person name="Fan B."/>
            <person name="Jiang Y."/>
            <person name="Adhikari A."/>
            <person name="Zheng C.-J."/>
            <person name="Schuster L."/>
            <person name="Cowan T.M."/>
            <person name="Smanski M.J."/>
            <person name="Chevrette M.G."/>
            <person name="De Carvalho L.P.S."/>
            <person name="Shen B."/>
        </authorList>
    </citation>
    <scope>NUCLEOTIDE SEQUENCE [LARGE SCALE GENOMIC DNA]</scope>
    <source>
        <strain evidence="2 3">NPDC059500</strain>
    </source>
</reference>
<evidence type="ECO:0000256" key="1">
    <source>
        <dbReference type="SAM" id="MobiDB-lite"/>
    </source>
</evidence>
<dbReference type="EMBL" id="JBHYTS010000038">
    <property type="protein sequence ID" value="MFE1753403.1"/>
    <property type="molecule type" value="Genomic_DNA"/>
</dbReference>
<gene>
    <name evidence="2" type="ORF">ACFW88_23140</name>
</gene>